<sequence length="108" mass="11599">MEADVLKGSDVGDGEHVVLSNLVVSPAKNLGMPRSAGTAAGQIGTALPNRSRVGSQATFGSFIELAKVDMGIKDEWMEQKQRLRRWLSRTNIMDGKSVQVAKVDGQSD</sequence>
<dbReference type="AlphaFoldDB" id="A0A077QYU7"/>
<dbReference type="EMBL" id="HG529521">
    <property type="protein sequence ID" value="CDI51916.1"/>
    <property type="molecule type" value="Genomic_DNA"/>
</dbReference>
<organism evidence="1">
    <name type="scientific">Melanopsichium pennsylvanicum 4</name>
    <dbReference type="NCBI Taxonomy" id="1398559"/>
    <lineage>
        <taxon>Eukaryota</taxon>
        <taxon>Fungi</taxon>
        <taxon>Dikarya</taxon>
        <taxon>Basidiomycota</taxon>
        <taxon>Ustilaginomycotina</taxon>
        <taxon>Ustilaginomycetes</taxon>
        <taxon>Ustilaginales</taxon>
        <taxon>Ustilaginaceae</taxon>
        <taxon>Melanopsichium</taxon>
    </lineage>
</organism>
<accession>A0A077QYU7</accession>
<proteinExistence type="predicted"/>
<reference evidence="1" key="1">
    <citation type="journal article" date="2014" name="Genome Biol. Evol.">
        <title>Gene Loss Rather Than Gene Gain Is Associated with a Host Jump from Monocots to Dicots in the Smut Fungus Melanopsichium pennsylvanicum.</title>
        <authorList>
            <person name="Sharma R."/>
            <person name="Mishra B."/>
            <person name="Runge F."/>
            <person name="Thines M."/>
        </authorList>
    </citation>
    <scope>NUCLEOTIDE SEQUENCE</scope>
    <source>
        <strain evidence="1">4</strain>
    </source>
</reference>
<name>A0A077QYU7_9BASI</name>
<evidence type="ECO:0000313" key="1">
    <source>
        <dbReference type="EMBL" id="CDI51916.1"/>
    </source>
</evidence>
<protein>
    <submittedName>
        <fullName evidence="1">Uncharacterized protein</fullName>
    </submittedName>
</protein>